<protein>
    <submittedName>
        <fullName evidence="1">Uncharacterized protein</fullName>
    </submittedName>
</protein>
<name>A0AAV4JCP2_9GAST</name>
<proteinExistence type="predicted"/>
<accession>A0AAV4JCP2</accession>
<evidence type="ECO:0000313" key="2">
    <source>
        <dbReference type="Proteomes" id="UP000762676"/>
    </source>
</evidence>
<dbReference type="AlphaFoldDB" id="A0AAV4JCP2"/>
<organism evidence="1 2">
    <name type="scientific">Elysia marginata</name>
    <dbReference type="NCBI Taxonomy" id="1093978"/>
    <lineage>
        <taxon>Eukaryota</taxon>
        <taxon>Metazoa</taxon>
        <taxon>Spiralia</taxon>
        <taxon>Lophotrochozoa</taxon>
        <taxon>Mollusca</taxon>
        <taxon>Gastropoda</taxon>
        <taxon>Heterobranchia</taxon>
        <taxon>Euthyneura</taxon>
        <taxon>Panpulmonata</taxon>
        <taxon>Sacoglossa</taxon>
        <taxon>Placobranchoidea</taxon>
        <taxon>Plakobranchidae</taxon>
        <taxon>Elysia</taxon>
    </lineage>
</organism>
<comment type="caution">
    <text evidence="1">The sequence shown here is derived from an EMBL/GenBank/DDBJ whole genome shotgun (WGS) entry which is preliminary data.</text>
</comment>
<reference evidence="1 2" key="1">
    <citation type="journal article" date="2021" name="Elife">
        <title>Chloroplast acquisition without the gene transfer in kleptoplastic sea slugs, Plakobranchus ocellatus.</title>
        <authorList>
            <person name="Maeda T."/>
            <person name="Takahashi S."/>
            <person name="Yoshida T."/>
            <person name="Shimamura S."/>
            <person name="Takaki Y."/>
            <person name="Nagai Y."/>
            <person name="Toyoda A."/>
            <person name="Suzuki Y."/>
            <person name="Arimoto A."/>
            <person name="Ishii H."/>
            <person name="Satoh N."/>
            <person name="Nishiyama T."/>
            <person name="Hasebe M."/>
            <person name="Maruyama T."/>
            <person name="Minagawa J."/>
            <person name="Obokata J."/>
            <person name="Shigenobu S."/>
        </authorList>
    </citation>
    <scope>NUCLEOTIDE SEQUENCE [LARGE SCALE GENOMIC DNA]</scope>
</reference>
<evidence type="ECO:0000313" key="1">
    <source>
        <dbReference type="EMBL" id="GFS19237.1"/>
    </source>
</evidence>
<gene>
    <name evidence="1" type="ORF">ElyMa_006868100</name>
</gene>
<keyword evidence="2" id="KW-1185">Reference proteome</keyword>
<sequence length="81" mass="8781">MAAPATEDEIREASLPVQIVDSVVEIWTNAQKNGRQCSFSSAMAQGLALAGLAHRGQEAVQIHACLLDKVLQKRYMSLSLN</sequence>
<dbReference type="Proteomes" id="UP000762676">
    <property type="component" value="Unassembled WGS sequence"/>
</dbReference>
<dbReference type="EMBL" id="BMAT01013744">
    <property type="protein sequence ID" value="GFS19237.1"/>
    <property type="molecule type" value="Genomic_DNA"/>
</dbReference>